<organism evidence="3 4">
    <name type="scientific">Acetobacter orientalis</name>
    <dbReference type="NCBI Taxonomy" id="146474"/>
    <lineage>
        <taxon>Bacteria</taxon>
        <taxon>Pseudomonadati</taxon>
        <taxon>Pseudomonadota</taxon>
        <taxon>Alphaproteobacteria</taxon>
        <taxon>Acetobacterales</taxon>
        <taxon>Acetobacteraceae</taxon>
        <taxon>Acetobacter</taxon>
    </lineage>
</organism>
<sequence length="367" mass="41369">MTIGLLWWLWCHRRPPCPCFLPGTMLATDQRDKAVEQFQVGDLIKTYDWKTNSSYYKPVVWVGKQRAEIDRNLPDDRAGYPVRILANAFSTGLPYKDMLVTAEHCLFFNGGFVPVRMLINGRSIFYDKSFSAYEYYHIETQEHSVIVADGTLTESYLNTGNHASFQQEGKIVSLPNQTRPKTWEDDAAAPLIVDRDKVEPLHAQFTNKAIEAGIESKIAEPELTHDPDLHLITESGHVIRKIREKDGSIVFMVPPDVSTVRLVSRVSRPVDTIGPYVDDRRQLGVLVSDITFFEGGKTRSITEHLKNPDLTGWNPSEQDTSRWSSGNAVLPLGPRRPRSIGMLAIKVLTSGPYLIEQEPEHAAPVRA</sequence>
<dbReference type="GeneID" id="76203110"/>
<evidence type="ECO:0000256" key="1">
    <source>
        <dbReference type="SAM" id="MobiDB-lite"/>
    </source>
</evidence>
<evidence type="ECO:0000313" key="3">
    <source>
        <dbReference type="EMBL" id="BBC79908.1"/>
    </source>
</evidence>
<dbReference type="InterPro" id="IPR028992">
    <property type="entry name" value="Hedgehog/Intein_dom"/>
</dbReference>
<dbReference type="Pfam" id="PF13403">
    <property type="entry name" value="Hint_2"/>
    <property type="match status" value="1"/>
</dbReference>
<dbReference type="KEGG" id="aot:AcetOri_orf02345"/>
<proteinExistence type="predicted"/>
<feature type="region of interest" description="Disordered" evidence="1">
    <location>
        <begin position="309"/>
        <end position="330"/>
    </location>
</feature>
<evidence type="ECO:0000259" key="2">
    <source>
        <dbReference type="Pfam" id="PF13403"/>
    </source>
</evidence>
<dbReference type="AlphaFoldDB" id="A0A2Z5ZH45"/>
<feature type="compositionally biased region" description="Polar residues" evidence="1">
    <location>
        <begin position="313"/>
        <end position="327"/>
    </location>
</feature>
<dbReference type="SUPFAM" id="SSF51294">
    <property type="entry name" value="Hedgehog/intein (Hint) domain"/>
    <property type="match status" value="1"/>
</dbReference>
<feature type="domain" description="Hedgehog/Intein (Hint)" evidence="2">
    <location>
        <begin position="18"/>
        <end position="159"/>
    </location>
</feature>
<accession>A0A2Z5ZH45</accession>
<dbReference type="EMBL" id="AP018515">
    <property type="protein sequence ID" value="BBC79908.1"/>
    <property type="molecule type" value="Genomic_DNA"/>
</dbReference>
<protein>
    <submittedName>
        <fullName evidence="3">Membrane protein</fullName>
    </submittedName>
</protein>
<dbReference type="RefSeq" id="WP_084594310.1">
    <property type="nucleotide sequence ID" value="NZ_BAMX01000003.1"/>
</dbReference>
<dbReference type="Gene3D" id="2.170.16.10">
    <property type="entry name" value="Hedgehog/Intein (Hint) domain"/>
    <property type="match status" value="1"/>
</dbReference>
<gene>
    <name evidence="3" type="ORF">AcetOrient_orf02345</name>
</gene>
<dbReference type="Proteomes" id="UP000270034">
    <property type="component" value="Chromosome"/>
</dbReference>
<reference evidence="3 4" key="1">
    <citation type="submission" date="2018-02" db="EMBL/GenBank/DDBJ databases">
        <title>Acetobacter orientalis genome.</title>
        <authorList>
            <person name="Nakashima N."/>
            <person name="Tamura T."/>
        </authorList>
    </citation>
    <scope>NUCLEOTIDE SEQUENCE [LARGE SCALE GENOMIC DNA]</scope>
    <source>
        <strain evidence="3 4">FAN1</strain>
    </source>
</reference>
<name>A0A2Z5ZH45_9PROT</name>
<dbReference type="InterPro" id="IPR036844">
    <property type="entry name" value="Hint_dom_sf"/>
</dbReference>
<evidence type="ECO:0000313" key="4">
    <source>
        <dbReference type="Proteomes" id="UP000270034"/>
    </source>
</evidence>